<reference evidence="1" key="1">
    <citation type="submission" date="2023-08" db="EMBL/GenBank/DDBJ databases">
        <title>A de novo genome assembly of Solanum verrucosum Schlechtendal, a Mexican diploid species geographically isolated from the other diploid A-genome species in potato relatives.</title>
        <authorList>
            <person name="Hosaka K."/>
        </authorList>
    </citation>
    <scope>NUCLEOTIDE SEQUENCE</scope>
    <source>
        <tissue evidence="1">Young leaves</tissue>
    </source>
</reference>
<name>A0AAF0QG92_SOLVR</name>
<dbReference type="Pfam" id="PF03140">
    <property type="entry name" value="DUF247"/>
    <property type="match status" value="1"/>
</dbReference>
<evidence type="ECO:0000313" key="1">
    <source>
        <dbReference type="EMBL" id="WMV23187.1"/>
    </source>
</evidence>
<sequence length="225" mass="27408">MWLRESNQYAYTSKMVSIGPYHKRNPQLRLMEKYKLLYLQRFLQRKEGLDVQRCITVLEDMKEEALKYYDNNIEDLDIHEFCKMLLLDDCFVVFDYTETFLRNLIAYEQQSSDVQPKYVSDFVIFMYQLIDSDKDVNLLCQKGIIKNWMKEDKEVAYLFNRIGDGFSVYSTFYYNEECLKATQYCEKPWNKMRTYVMHNYFNKPWQGLQHWQPSYSSYSQLYKLL</sequence>
<organism evidence="1 2">
    <name type="scientific">Solanum verrucosum</name>
    <dbReference type="NCBI Taxonomy" id="315347"/>
    <lineage>
        <taxon>Eukaryota</taxon>
        <taxon>Viridiplantae</taxon>
        <taxon>Streptophyta</taxon>
        <taxon>Embryophyta</taxon>
        <taxon>Tracheophyta</taxon>
        <taxon>Spermatophyta</taxon>
        <taxon>Magnoliopsida</taxon>
        <taxon>eudicotyledons</taxon>
        <taxon>Gunneridae</taxon>
        <taxon>Pentapetalae</taxon>
        <taxon>asterids</taxon>
        <taxon>lamiids</taxon>
        <taxon>Solanales</taxon>
        <taxon>Solanaceae</taxon>
        <taxon>Solanoideae</taxon>
        <taxon>Solaneae</taxon>
        <taxon>Solanum</taxon>
    </lineage>
</organism>
<dbReference type="PANTHER" id="PTHR31170:SF20">
    <property type="entry name" value="DUF247 DOMAIN PROTEIN"/>
    <property type="match status" value="1"/>
</dbReference>
<accession>A0AAF0QG92</accession>
<protein>
    <submittedName>
        <fullName evidence="1">Uncharacterized protein</fullName>
    </submittedName>
</protein>
<gene>
    <name evidence="1" type="ORF">MTR67_016572</name>
</gene>
<evidence type="ECO:0000313" key="2">
    <source>
        <dbReference type="Proteomes" id="UP001234989"/>
    </source>
</evidence>
<dbReference type="Proteomes" id="UP001234989">
    <property type="component" value="Chromosome 4"/>
</dbReference>
<keyword evidence="2" id="KW-1185">Reference proteome</keyword>
<proteinExistence type="predicted"/>
<dbReference type="EMBL" id="CP133615">
    <property type="protein sequence ID" value="WMV23187.1"/>
    <property type="molecule type" value="Genomic_DNA"/>
</dbReference>
<dbReference type="AlphaFoldDB" id="A0AAF0QG92"/>
<dbReference type="PANTHER" id="PTHR31170">
    <property type="entry name" value="BNAC04G53230D PROTEIN"/>
    <property type="match status" value="1"/>
</dbReference>
<dbReference type="InterPro" id="IPR004158">
    <property type="entry name" value="DUF247_pln"/>
</dbReference>